<evidence type="ECO:0000256" key="1">
    <source>
        <dbReference type="ARBA" id="ARBA00004477"/>
    </source>
</evidence>
<keyword evidence="7" id="KW-0256">Endoplasmic reticulum</keyword>
<keyword evidence="9 10" id="KW-0472">Membrane</keyword>
<evidence type="ECO:0000256" key="10">
    <source>
        <dbReference type="SAM" id="Phobius"/>
    </source>
</evidence>
<proteinExistence type="predicted"/>
<comment type="subcellular location">
    <subcellularLocation>
        <location evidence="1">Endoplasmic reticulum membrane</location>
        <topology evidence="1">Multi-pass membrane protein</topology>
    </subcellularLocation>
</comment>
<dbReference type="PANTHER" id="PTHR12468:SF2">
    <property type="entry name" value="GPI MANNOSYLTRANSFERASE 2"/>
    <property type="match status" value="1"/>
</dbReference>
<feature type="transmembrane region" description="Helical" evidence="10">
    <location>
        <begin position="309"/>
        <end position="328"/>
    </location>
</feature>
<evidence type="ECO:0000256" key="3">
    <source>
        <dbReference type="ARBA" id="ARBA00022502"/>
    </source>
</evidence>
<dbReference type="eggNOG" id="COG5542">
    <property type="taxonomic scope" value="Bacteria"/>
</dbReference>
<reference evidence="12" key="1">
    <citation type="journal article" date="2011" name="J. Bacteriol.">
        <title>Genome sequences of eight morphologically diverse alphaproteobacteria.</title>
        <authorList>
            <consortium name="US DOE Joint Genome Institute"/>
            <person name="Brown P.J."/>
            <person name="Kysela D.T."/>
            <person name="Buechlein A."/>
            <person name="Hemmerich C."/>
            <person name="Brun Y.V."/>
        </authorList>
    </citation>
    <scope>NUCLEOTIDE SEQUENCE [LARGE SCALE GENOMIC DNA]</scope>
    <source>
        <strain evidence="12">ATCC 21756 / DSM 7131 / JCM 7823 / NBRC 15250 / LMG 17158 / TK0059</strain>
    </source>
</reference>
<evidence type="ECO:0000256" key="6">
    <source>
        <dbReference type="ARBA" id="ARBA00022692"/>
    </source>
</evidence>
<dbReference type="EMBL" id="CP002008">
    <property type="protein sequence ID" value="ADG09416.1"/>
    <property type="molecule type" value="Genomic_DNA"/>
</dbReference>
<evidence type="ECO:0000256" key="4">
    <source>
        <dbReference type="ARBA" id="ARBA00022676"/>
    </source>
</evidence>
<name>D5VEZ8_CAUST</name>
<dbReference type="AlphaFoldDB" id="D5VEZ8"/>
<dbReference type="PANTHER" id="PTHR12468">
    <property type="entry name" value="GPI MANNOSYLTRANSFERASE 2"/>
    <property type="match status" value="1"/>
</dbReference>
<evidence type="ECO:0000256" key="8">
    <source>
        <dbReference type="ARBA" id="ARBA00022989"/>
    </source>
</evidence>
<dbReference type="HOGENOM" id="CLU_036370_3_1_5"/>
<feature type="transmembrane region" description="Helical" evidence="10">
    <location>
        <begin position="200"/>
        <end position="227"/>
    </location>
</feature>
<evidence type="ECO:0000256" key="7">
    <source>
        <dbReference type="ARBA" id="ARBA00022824"/>
    </source>
</evidence>
<accession>D5VEZ8</accession>
<keyword evidence="5" id="KW-0808">Transferase</keyword>
<dbReference type="Pfam" id="PF04188">
    <property type="entry name" value="Mannosyl_trans2"/>
    <property type="match status" value="1"/>
</dbReference>
<dbReference type="GO" id="GO:0016020">
    <property type="term" value="C:membrane"/>
    <property type="evidence" value="ECO:0007669"/>
    <property type="project" value="GOC"/>
</dbReference>
<evidence type="ECO:0000256" key="9">
    <source>
        <dbReference type="ARBA" id="ARBA00023136"/>
    </source>
</evidence>
<dbReference type="GO" id="GO:0031501">
    <property type="term" value="C:mannosyltransferase complex"/>
    <property type="evidence" value="ECO:0007669"/>
    <property type="project" value="TreeGrafter"/>
</dbReference>
<dbReference type="Proteomes" id="UP000002629">
    <property type="component" value="Chromosome"/>
</dbReference>
<keyword evidence="3" id="KW-0337">GPI-anchor biosynthesis</keyword>
<feature type="transmembrane region" description="Helical" evidence="10">
    <location>
        <begin position="248"/>
        <end position="266"/>
    </location>
</feature>
<comment type="pathway">
    <text evidence="2">Glycolipid biosynthesis; glycosylphosphatidylinositol-anchor biosynthesis.</text>
</comment>
<keyword evidence="8 10" id="KW-1133">Transmembrane helix</keyword>
<evidence type="ECO:0000256" key="2">
    <source>
        <dbReference type="ARBA" id="ARBA00004687"/>
    </source>
</evidence>
<keyword evidence="6 10" id="KW-0812">Transmembrane</keyword>
<protein>
    <recommendedName>
        <fullName evidence="13">Glycosyltransferase RgtA/B/C/D-like domain-containing protein</fullName>
    </recommendedName>
</protein>
<keyword evidence="4" id="KW-0328">Glycosyltransferase</keyword>
<evidence type="ECO:0000256" key="5">
    <source>
        <dbReference type="ARBA" id="ARBA00022679"/>
    </source>
</evidence>
<evidence type="ECO:0000313" key="12">
    <source>
        <dbReference type="Proteomes" id="UP000002629"/>
    </source>
</evidence>
<feature type="transmembrane region" description="Helical" evidence="10">
    <location>
        <begin position="161"/>
        <end position="180"/>
    </location>
</feature>
<feature type="transmembrane region" description="Helical" evidence="10">
    <location>
        <begin position="335"/>
        <end position="357"/>
    </location>
</feature>
<dbReference type="GO" id="GO:0000009">
    <property type="term" value="F:alpha-1,6-mannosyltransferase activity"/>
    <property type="evidence" value="ECO:0007669"/>
    <property type="project" value="InterPro"/>
</dbReference>
<organism evidence="11 12">
    <name type="scientific">Caulobacter segnis (strain ATCC 21756 / DSM 7131 / JCM 7823 / NBRC 15250 / LMG 17158 / TK0059)</name>
    <name type="common">Mycoplana segnis</name>
    <dbReference type="NCBI Taxonomy" id="509190"/>
    <lineage>
        <taxon>Bacteria</taxon>
        <taxon>Pseudomonadati</taxon>
        <taxon>Pseudomonadota</taxon>
        <taxon>Alphaproteobacteria</taxon>
        <taxon>Caulobacterales</taxon>
        <taxon>Caulobacteraceae</taxon>
        <taxon>Caulobacter</taxon>
    </lineage>
</organism>
<dbReference type="UniPathway" id="UPA00196"/>
<dbReference type="GO" id="GO:0006506">
    <property type="term" value="P:GPI anchor biosynthetic process"/>
    <property type="evidence" value="ECO:0007669"/>
    <property type="project" value="UniProtKB-UniPathway"/>
</dbReference>
<feature type="transmembrane region" description="Helical" evidence="10">
    <location>
        <begin position="34"/>
        <end position="57"/>
    </location>
</feature>
<dbReference type="InterPro" id="IPR007315">
    <property type="entry name" value="PIG-V/Gpi18"/>
</dbReference>
<feature type="transmembrane region" description="Helical" evidence="10">
    <location>
        <begin position="130"/>
        <end position="149"/>
    </location>
</feature>
<dbReference type="GO" id="GO:0004376">
    <property type="term" value="F:GPI mannosyltransferase activity"/>
    <property type="evidence" value="ECO:0007669"/>
    <property type="project" value="InterPro"/>
</dbReference>
<dbReference type="STRING" id="509190.Cseg_0910"/>
<sequence>MANTAAKSRAPLATRRETWFSLDAWRAFHDRHAVVIWSFLASRLMLLAVGLLTLVNIRPLTNTGNALSQSAHQVLNIWGASDSGWYLDLATNGYQLVPAANGQANWAFFPAMPGLAAGLARLTSLTPFEAMLVVSNLSFLVALILVHRLARQAFNVKTADVTVVLLCVAPASYIFSAAYTEALFLASLTGALLLIRDRRWLAAGLVAALAALTRNLGLALLLPYGWAVLERWRARDQAPLGRAESVRIVLGGLAPIAGVALFLLHLKSRTGDALAFLHIQKTWGRSLEQPFAALVQGLVHPSSIPDTELLSFAIAWLALGLLLALALLRRWGWLLLSAVLVLAPLATGVTSFSRYALVVLPLWMVAGHLLSERPRSTMVTIASLAMLNGFMMAAWTLALGITV</sequence>
<evidence type="ECO:0000313" key="11">
    <source>
        <dbReference type="EMBL" id="ADG09416.1"/>
    </source>
</evidence>
<feature type="transmembrane region" description="Helical" evidence="10">
    <location>
        <begin position="377"/>
        <end position="401"/>
    </location>
</feature>
<evidence type="ECO:0008006" key="13">
    <source>
        <dbReference type="Google" id="ProtNLM"/>
    </source>
</evidence>
<gene>
    <name evidence="11" type="ordered locus">Cseg_0910</name>
</gene>
<dbReference type="KEGG" id="cse:Cseg_0910"/>